<comment type="subcellular location">
    <subcellularLocation>
        <location evidence="1">Nucleus</location>
    </subcellularLocation>
</comment>
<dbReference type="SMART" id="SM00906">
    <property type="entry name" value="Fungal_trans"/>
    <property type="match status" value="1"/>
</dbReference>
<keyword evidence="2" id="KW-0479">Metal-binding</keyword>
<dbReference type="PANTHER" id="PTHR47782">
    <property type="entry name" value="ZN(II)2CYS6 TRANSCRIPTION FACTOR (EUROFUNG)-RELATED"/>
    <property type="match status" value="1"/>
</dbReference>
<dbReference type="GO" id="GO:0005634">
    <property type="term" value="C:nucleus"/>
    <property type="evidence" value="ECO:0007669"/>
    <property type="project" value="UniProtKB-SubCell"/>
</dbReference>
<dbReference type="Proteomes" id="UP001174694">
    <property type="component" value="Unassembled WGS sequence"/>
</dbReference>
<dbReference type="PROSITE" id="PS00463">
    <property type="entry name" value="ZN2_CY6_FUNGAL_1"/>
    <property type="match status" value="1"/>
</dbReference>
<protein>
    <submittedName>
        <fullName evidence="10">Fungal specific transcription factor domain-containing protein</fullName>
    </submittedName>
</protein>
<evidence type="ECO:0000259" key="9">
    <source>
        <dbReference type="PROSITE" id="PS50048"/>
    </source>
</evidence>
<evidence type="ECO:0000256" key="3">
    <source>
        <dbReference type="ARBA" id="ARBA00022833"/>
    </source>
</evidence>
<keyword evidence="11" id="KW-1185">Reference proteome</keyword>
<dbReference type="PROSITE" id="PS50048">
    <property type="entry name" value="ZN2_CY6_FUNGAL_2"/>
    <property type="match status" value="1"/>
</dbReference>
<evidence type="ECO:0000256" key="5">
    <source>
        <dbReference type="ARBA" id="ARBA00023125"/>
    </source>
</evidence>
<accession>A0AA38RKK2</accession>
<dbReference type="CDD" id="cd00067">
    <property type="entry name" value="GAL4"/>
    <property type="match status" value="1"/>
</dbReference>
<feature type="region of interest" description="Disordered" evidence="8">
    <location>
        <begin position="84"/>
        <end position="112"/>
    </location>
</feature>
<feature type="domain" description="Zn(2)-C6 fungal-type" evidence="9">
    <location>
        <begin position="27"/>
        <end position="59"/>
    </location>
</feature>
<dbReference type="EMBL" id="JANBVO010000008">
    <property type="protein sequence ID" value="KAJ9150402.1"/>
    <property type="molecule type" value="Genomic_DNA"/>
</dbReference>
<dbReference type="PANTHER" id="PTHR47782:SF2">
    <property type="entry name" value="TRANSCRIPTION FACTOR, PUTATIVE (AFU_ORTHOLOGUE AFUA_4G12570)-RELATED"/>
    <property type="match status" value="1"/>
</dbReference>
<reference evidence="10" key="1">
    <citation type="submission" date="2022-07" db="EMBL/GenBank/DDBJ databases">
        <title>Fungi with potential for degradation of polypropylene.</title>
        <authorList>
            <person name="Gostincar C."/>
        </authorList>
    </citation>
    <scope>NUCLEOTIDE SEQUENCE</scope>
    <source>
        <strain evidence="10">EXF-13308</strain>
    </source>
</reference>
<dbReference type="SUPFAM" id="SSF57701">
    <property type="entry name" value="Zn2/Cys6 DNA-binding domain"/>
    <property type="match status" value="1"/>
</dbReference>
<dbReference type="CDD" id="cd12148">
    <property type="entry name" value="fungal_TF_MHR"/>
    <property type="match status" value="1"/>
</dbReference>
<comment type="caution">
    <text evidence="10">The sequence shown here is derived from an EMBL/GenBank/DDBJ whole genome shotgun (WGS) entry which is preliminary data.</text>
</comment>
<proteinExistence type="predicted"/>
<organism evidence="10 11">
    <name type="scientific">Pleurostoma richardsiae</name>
    <dbReference type="NCBI Taxonomy" id="41990"/>
    <lineage>
        <taxon>Eukaryota</taxon>
        <taxon>Fungi</taxon>
        <taxon>Dikarya</taxon>
        <taxon>Ascomycota</taxon>
        <taxon>Pezizomycotina</taxon>
        <taxon>Sordariomycetes</taxon>
        <taxon>Sordariomycetidae</taxon>
        <taxon>Calosphaeriales</taxon>
        <taxon>Pleurostomataceae</taxon>
        <taxon>Pleurostoma</taxon>
    </lineage>
</organism>
<keyword evidence="3" id="KW-0862">Zinc</keyword>
<dbReference type="InterPro" id="IPR007219">
    <property type="entry name" value="XnlR_reg_dom"/>
</dbReference>
<dbReference type="SMART" id="SM00066">
    <property type="entry name" value="GAL4"/>
    <property type="match status" value="1"/>
</dbReference>
<evidence type="ECO:0000256" key="8">
    <source>
        <dbReference type="SAM" id="MobiDB-lite"/>
    </source>
</evidence>
<keyword evidence="5" id="KW-0238">DNA-binding</keyword>
<name>A0AA38RKK2_9PEZI</name>
<dbReference type="InterPro" id="IPR036864">
    <property type="entry name" value="Zn2-C6_fun-type_DNA-bd_sf"/>
</dbReference>
<evidence type="ECO:0000256" key="1">
    <source>
        <dbReference type="ARBA" id="ARBA00004123"/>
    </source>
</evidence>
<evidence type="ECO:0000313" key="11">
    <source>
        <dbReference type="Proteomes" id="UP001174694"/>
    </source>
</evidence>
<dbReference type="GO" id="GO:0043565">
    <property type="term" value="F:sequence-specific DNA binding"/>
    <property type="evidence" value="ECO:0007669"/>
    <property type="project" value="TreeGrafter"/>
</dbReference>
<dbReference type="Pfam" id="PF04082">
    <property type="entry name" value="Fungal_trans"/>
    <property type="match status" value="1"/>
</dbReference>
<dbReference type="GO" id="GO:0008270">
    <property type="term" value="F:zinc ion binding"/>
    <property type="evidence" value="ECO:0007669"/>
    <property type="project" value="InterPro"/>
</dbReference>
<keyword evidence="4" id="KW-0805">Transcription regulation</keyword>
<dbReference type="GO" id="GO:0000981">
    <property type="term" value="F:DNA-binding transcription factor activity, RNA polymerase II-specific"/>
    <property type="evidence" value="ECO:0007669"/>
    <property type="project" value="InterPro"/>
</dbReference>
<keyword evidence="7" id="KW-0539">Nucleus</keyword>
<dbReference type="AlphaFoldDB" id="A0AA38RKK2"/>
<dbReference type="InterPro" id="IPR001138">
    <property type="entry name" value="Zn2Cys6_DnaBD"/>
</dbReference>
<dbReference type="GO" id="GO:0006351">
    <property type="term" value="P:DNA-templated transcription"/>
    <property type="evidence" value="ECO:0007669"/>
    <property type="project" value="InterPro"/>
</dbReference>
<keyword evidence="6" id="KW-0804">Transcription</keyword>
<evidence type="ECO:0000256" key="2">
    <source>
        <dbReference type="ARBA" id="ARBA00022723"/>
    </source>
</evidence>
<evidence type="ECO:0000256" key="4">
    <source>
        <dbReference type="ARBA" id="ARBA00023015"/>
    </source>
</evidence>
<gene>
    <name evidence="10" type="ORF">NKR23_g3644</name>
</gene>
<dbReference type="GO" id="GO:0045944">
    <property type="term" value="P:positive regulation of transcription by RNA polymerase II"/>
    <property type="evidence" value="ECO:0007669"/>
    <property type="project" value="TreeGrafter"/>
</dbReference>
<dbReference type="Pfam" id="PF00172">
    <property type="entry name" value="Zn_clus"/>
    <property type="match status" value="1"/>
</dbReference>
<dbReference type="Gene3D" id="4.10.240.10">
    <property type="entry name" value="Zn(2)-C6 fungal-type DNA-binding domain"/>
    <property type="match status" value="1"/>
</dbReference>
<evidence type="ECO:0000256" key="6">
    <source>
        <dbReference type="ARBA" id="ARBA00023163"/>
    </source>
</evidence>
<evidence type="ECO:0000256" key="7">
    <source>
        <dbReference type="ARBA" id="ARBA00023242"/>
    </source>
</evidence>
<dbReference type="InterPro" id="IPR052202">
    <property type="entry name" value="Yeast_MetPath_Reg"/>
</dbReference>
<evidence type="ECO:0000313" key="10">
    <source>
        <dbReference type="EMBL" id="KAJ9150402.1"/>
    </source>
</evidence>
<sequence length="647" mass="71209">MSESQSVDTPGRPRTAVPLRISQVFSACSFCKTRKIKCDGVTPACGGCTKFGRPSTCSLRTVPGRDYPTYLQNKIERLRRDLQRARADPPLRPTPAPRSPESSTLDFRAAAEPEHRQPSAIDALMADIGALPGLASSYPPPTEWPTLSTLVLSAASKSPLAGLATSEQTPPYAALPFLPKQGTALKLAQRYIDHVYPRLPFFSIQGFWTQFNHIYSSPLYSGPASFQSPISSGPGEASPRGLEAENANLDQGYSYFTVLLVLAISTSTLSSSADSMASNQSQRLFHAALAFRESAILPNSIVGVQSLLFLIQFATLNPSLLDAWYLIGVGMRNCVDLGLHQDPAPPDGISASLLETRRRLWWSMYSFDRSMSLGCGRPTEISDAVIGALLPTFRIESNATDVEVEGYLQRYRVLQLQSLIYDRLNSAARNDDPTVVIADLLSRLCAWRDANSPLHSQTLVGSEWLMSKMLLHRPCRMLPERTAEDLTELWSSALGFVALYRQLVEGKSILYVQIASEKVYWTGLAMLYSYWKLNKPGCPSGSIRPVDLWMGVRDVVFILQTLSELWEDGKILAKEFEGVSARVIELMESNADEPSLNQRMPAEVVDFSEYASLTSLRVSETKSQVNGPGFRGTGDELQDLISEMAGA</sequence>